<keyword evidence="2" id="KW-0732">Signal</keyword>
<dbReference type="EMBL" id="PXXK01000410">
    <property type="protein sequence ID" value="RFN44640.1"/>
    <property type="molecule type" value="Genomic_DNA"/>
</dbReference>
<evidence type="ECO:0000313" key="4">
    <source>
        <dbReference type="Proteomes" id="UP000265631"/>
    </source>
</evidence>
<dbReference type="Proteomes" id="UP000265631">
    <property type="component" value="Unassembled WGS sequence"/>
</dbReference>
<protein>
    <submittedName>
        <fullName evidence="3">Uncharacterized protein</fullName>
    </submittedName>
</protein>
<comment type="caution">
    <text evidence="3">The sequence shown here is derived from an EMBL/GenBank/DDBJ whole genome shotgun (WGS) entry which is preliminary data.</text>
</comment>
<keyword evidence="4" id="KW-1185">Reference proteome</keyword>
<reference evidence="3 4" key="1">
    <citation type="journal article" date="2018" name="PLoS Pathog.">
        <title>Evolution of structural diversity of trichothecenes, a family of toxins produced by plant pathogenic and entomopathogenic fungi.</title>
        <authorList>
            <person name="Proctor R.H."/>
            <person name="McCormick S.P."/>
            <person name="Kim H.S."/>
            <person name="Cardoza R.E."/>
            <person name="Stanley A.M."/>
            <person name="Lindo L."/>
            <person name="Kelly A."/>
            <person name="Brown D.W."/>
            <person name="Lee T."/>
            <person name="Vaughan M.M."/>
            <person name="Alexander N.J."/>
            <person name="Busman M."/>
            <person name="Gutierrez S."/>
        </authorList>
    </citation>
    <scope>NUCLEOTIDE SEQUENCE [LARGE SCALE GENOMIC DNA]</scope>
    <source>
        <strain evidence="3 4">NRRL 13405</strain>
    </source>
</reference>
<dbReference type="AlphaFoldDB" id="A0A395M9Y8"/>
<evidence type="ECO:0000256" key="2">
    <source>
        <dbReference type="SAM" id="SignalP"/>
    </source>
</evidence>
<name>A0A395M9Y8_9HYPO</name>
<sequence length="158" mass="16768">MKSSLFALAFAAMTPLVTAGDCLYKGNEAVCGDLGVMNVAPSDIPEGVLASEVRLCADHPNGGSDRELDPKKGASLAPVEDEKRIQPSSKTLFERKCIKGHPYGCSEGFCWKDTGGDVIPGWTAAWMLTGTPAERIAELVQEIAAVPAKRDTVTLCTQ</sequence>
<accession>A0A395M9Y8</accession>
<gene>
    <name evidence="3" type="ORF">FIE12Z_11132</name>
</gene>
<feature type="signal peptide" evidence="2">
    <location>
        <begin position="1"/>
        <end position="19"/>
    </location>
</feature>
<evidence type="ECO:0000313" key="3">
    <source>
        <dbReference type="EMBL" id="RFN44640.1"/>
    </source>
</evidence>
<organism evidence="3 4">
    <name type="scientific">Fusarium flagelliforme</name>
    <dbReference type="NCBI Taxonomy" id="2675880"/>
    <lineage>
        <taxon>Eukaryota</taxon>
        <taxon>Fungi</taxon>
        <taxon>Dikarya</taxon>
        <taxon>Ascomycota</taxon>
        <taxon>Pezizomycotina</taxon>
        <taxon>Sordariomycetes</taxon>
        <taxon>Hypocreomycetidae</taxon>
        <taxon>Hypocreales</taxon>
        <taxon>Nectriaceae</taxon>
        <taxon>Fusarium</taxon>
        <taxon>Fusarium incarnatum-equiseti species complex</taxon>
    </lineage>
</organism>
<feature type="chain" id="PRO_5017341393" evidence="2">
    <location>
        <begin position="20"/>
        <end position="158"/>
    </location>
</feature>
<evidence type="ECO:0000256" key="1">
    <source>
        <dbReference type="SAM" id="MobiDB-lite"/>
    </source>
</evidence>
<feature type="region of interest" description="Disordered" evidence="1">
    <location>
        <begin position="60"/>
        <end position="81"/>
    </location>
</feature>
<proteinExistence type="predicted"/>